<protein>
    <submittedName>
        <fullName evidence="3">Uncharacterized protein</fullName>
    </submittedName>
</protein>
<sequence>MASFQKALENLNEGTICISVCVSVWLLLIAARMDNVLIIPYWTIFLPLWLWKTIVFVGWLVGLIVWCKHWRIHVDDSEHSTFLVRDDPALPYIQAMSVSAFFHFLIMCSEVLLCIHLSIESSNLTYLTILSPLLVVGALGVFGFLFVMIDSRATFTANARRRRQHHSRSLNNNTGNTTITTTTTTITSTNTINNNSITNNTTTNNNSDSFVFIPRSRHVCSFTLELCIAANLLQLLFLIARLDNWIRSNWIVTFIPSFILLAMGFLFCFAGLTIALITYFTAFFIPVAQRRLSVCYYASHLLIVIFLCTSLILLGLRLDGYLSASKSSALLICIPVLFSMFLYASLSSGPGNPWWFGLNRNVLLAIFESCPTLQLCANNHISKTSLWRVSRYHGDNGDMNNTLTVDSYNGNPVGVEFVRPTITTTNSPVTVACGLINSHNLKPCPNCAVGCCNCSSSASPSSSTTSKKNIHWSNVNISSEISHFYNSFHYADHLLYPD</sequence>
<accession>A0AA85BLM6</accession>
<dbReference type="PANTHER" id="PTHR13568:SF6">
    <property type="entry name" value="TRANSMEMBRANE PROTEIN 185A"/>
    <property type="match status" value="1"/>
</dbReference>
<keyword evidence="1" id="KW-1133">Transmembrane helix</keyword>
<dbReference type="WBParaSite" id="SMTH1_60510.1">
    <property type="protein sequence ID" value="SMTH1_60510.1"/>
    <property type="gene ID" value="SMTH1_60510"/>
</dbReference>
<name>A0AA85BLM6_9TREM</name>
<keyword evidence="1" id="KW-0472">Membrane</keyword>
<dbReference type="PANTHER" id="PTHR13568">
    <property type="entry name" value="FAM11A, B PROTEIN"/>
    <property type="match status" value="1"/>
</dbReference>
<evidence type="ECO:0000256" key="1">
    <source>
        <dbReference type="SAM" id="Phobius"/>
    </source>
</evidence>
<dbReference type="AlphaFoldDB" id="A0AA85BLM6"/>
<feature type="transmembrane region" description="Helical" evidence="1">
    <location>
        <begin position="12"/>
        <end position="33"/>
    </location>
</feature>
<feature type="transmembrane region" description="Helical" evidence="1">
    <location>
        <begin position="222"/>
        <end position="242"/>
    </location>
</feature>
<feature type="transmembrane region" description="Helical" evidence="1">
    <location>
        <begin position="100"/>
        <end position="119"/>
    </location>
</feature>
<proteinExistence type="predicted"/>
<feature type="transmembrane region" description="Helical" evidence="1">
    <location>
        <begin position="39"/>
        <end position="66"/>
    </location>
</feature>
<keyword evidence="1" id="KW-0812">Transmembrane</keyword>
<feature type="transmembrane region" description="Helical" evidence="1">
    <location>
        <begin position="125"/>
        <end position="149"/>
    </location>
</feature>
<evidence type="ECO:0000313" key="3">
    <source>
        <dbReference type="WBParaSite" id="SMTH1_60510.1"/>
    </source>
</evidence>
<feature type="transmembrane region" description="Helical" evidence="1">
    <location>
        <begin position="254"/>
        <end position="282"/>
    </location>
</feature>
<dbReference type="InterPro" id="IPR019396">
    <property type="entry name" value="TM_Fragile-X-F-assoc"/>
</dbReference>
<feature type="transmembrane region" description="Helical" evidence="1">
    <location>
        <begin position="294"/>
        <end position="316"/>
    </location>
</feature>
<dbReference type="Proteomes" id="UP000050791">
    <property type="component" value="Unassembled WGS sequence"/>
</dbReference>
<evidence type="ECO:0000313" key="2">
    <source>
        <dbReference type="Proteomes" id="UP000050791"/>
    </source>
</evidence>
<dbReference type="Pfam" id="PF10269">
    <property type="entry name" value="Tmemb_185A"/>
    <property type="match status" value="1"/>
</dbReference>
<organism evidence="2 3">
    <name type="scientific">Schistosoma mattheei</name>
    <dbReference type="NCBI Taxonomy" id="31246"/>
    <lineage>
        <taxon>Eukaryota</taxon>
        <taxon>Metazoa</taxon>
        <taxon>Spiralia</taxon>
        <taxon>Lophotrochozoa</taxon>
        <taxon>Platyhelminthes</taxon>
        <taxon>Trematoda</taxon>
        <taxon>Digenea</taxon>
        <taxon>Strigeidida</taxon>
        <taxon>Schistosomatoidea</taxon>
        <taxon>Schistosomatidae</taxon>
        <taxon>Schistosoma</taxon>
    </lineage>
</organism>
<feature type="transmembrane region" description="Helical" evidence="1">
    <location>
        <begin position="328"/>
        <end position="346"/>
    </location>
</feature>
<reference evidence="3" key="1">
    <citation type="submission" date="2023-11" db="UniProtKB">
        <authorList>
            <consortium name="WormBaseParasite"/>
        </authorList>
    </citation>
    <scope>IDENTIFICATION</scope>
</reference>